<dbReference type="RefSeq" id="WP_377183040.1">
    <property type="nucleotide sequence ID" value="NZ_JBHUOG010000001.1"/>
</dbReference>
<dbReference type="InterPro" id="IPR002372">
    <property type="entry name" value="PQQ_rpt_dom"/>
</dbReference>
<evidence type="ECO:0000313" key="4">
    <source>
        <dbReference type="Proteomes" id="UP001597479"/>
    </source>
</evidence>
<feature type="compositionally biased region" description="Low complexity" evidence="1">
    <location>
        <begin position="48"/>
        <end position="63"/>
    </location>
</feature>
<feature type="region of interest" description="Disordered" evidence="1">
    <location>
        <begin position="22"/>
        <end position="67"/>
    </location>
</feature>
<feature type="compositionally biased region" description="Low complexity" evidence="1">
    <location>
        <begin position="22"/>
        <end position="36"/>
    </location>
</feature>
<proteinExistence type="predicted"/>
<dbReference type="Proteomes" id="UP001597479">
    <property type="component" value="Unassembled WGS sequence"/>
</dbReference>
<evidence type="ECO:0000256" key="1">
    <source>
        <dbReference type="SAM" id="MobiDB-lite"/>
    </source>
</evidence>
<dbReference type="Pfam" id="PF13360">
    <property type="entry name" value="PQQ_2"/>
    <property type="match status" value="1"/>
</dbReference>
<comment type="caution">
    <text evidence="3">The sequence shown here is derived from an EMBL/GenBank/DDBJ whole genome shotgun (WGS) entry which is preliminary data.</text>
</comment>
<name>A0ABW5VR98_9MICO</name>
<dbReference type="InterPro" id="IPR015943">
    <property type="entry name" value="WD40/YVTN_repeat-like_dom_sf"/>
</dbReference>
<dbReference type="Gene3D" id="2.130.10.10">
    <property type="entry name" value="YVTN repeat-like/Quinoprotein amine dehydrogenase"/>
    <property type="match status" value="1"/>
</dbReference>
<dbReference type="EMBL" id="JBHUOG010000001">
    <property type="protein sequence ID" value="MFD2794188.1"/>
    <property type="molecule type" value="Genomic_DNA"/>
</dbReference>
<reference evidence="4" key="1">
    <citation type="journal article" date="2019" name="Int. J. Syst. Evol. Microbiol.">
        <title>The Global Catalogue of Microorganisms (GCM) 10K type strain sequencing project: providing services to taxonomists for standard genome sequencing and annotation.</title>
        <authorList>
            <consortium name="The Broad Institute Genomics Platform"/>
            <consortium name="The Broad Institute Genome Sequencing Center for Infectious Disease"/>
            <person name="Wu L."/>
            <person name="Ma J."/>
        </authorList>
    </citation>
    <scope>NUCLEOTIDE SEQUENCE [LARGE SCALE GENOMIC DNA]</scope>
    <source>
        <strain evidence="4">CCM 7044</strain>
    </source>
</reference>
<dbReference type="PANTHER" id="PTHR34512">
    <property type="entry name" value="CELL SURFACE PROTEIN"/>
    <property type="match status" value="1"/>
</dbReference>
<keyword evidence="4" id="KW-1185">Reference proteome</keyword>
<dbReference type="InterPro" id="IPR018391">
    <property type="entry name" value="PQQ_b-propeller_rpt"/>
</dbReference>
<dbReference type="InterPro" id="IPR011047">
    <property type="entry name" value="Quinoprotein_ADH-like_sf"/>
</dbReference>
<feature type="domain" description="Pyrrolo-quinoline quinone repeat" evidence="2">
    <location>
        <begin position="374"/>
        <end position="528"/>
    </location>
</feature>
<accession>A0ABW5VR98</accession>
<evidence type="ECO:0000259" key="2">
    <source>
        <dbReference type="Pfam" id="PF13360"/>
    </source>
</evidence>
<dbReference type="PANTHER" id="PTHR34512:SF30">
    <property type="entry name" value="OUTER MEMBRANE PROTEIN ASSEMBLY FACTOR BAMB"/>
    <property type="match status" value="1"/>
</dbReference>
<sequence>MARDPDEGDAFVFDLVDDDAATGAASADPAGPGVVPDVEAAGGAGDTDSVGPAAADPAASGSPGRRRRATAQVAAVLAVVLGTGLAVEGMRDHARIERMRDIPGGVADVSSPLEETWVWHGAVGPGGGITDVAVLDDVLAFESDGELVALDPVTGEEAWTVELRDDAECGPTAGPAQSALVISSLVCLQGKGPDREVVVVGPRGTSSAPRALDATDTRRHGPPRVGPDGTVLRAERVGPLSAIDVAGAQCTDGGECTGTVESGRDLVLRAEDAVTGDERWKVTVPFRPADAAQCARTFGGSWSSSESRLVFSGALAPDAFGGWATADRIDLNGCGIQVGVTPSGAVLGTELEPGRGGITSLGAGRYAVTRFDGVVRATLHAADGDVVGEVTGYPLASRATDEVEAAVLLGVDESGRRLRAYGPDGTPRWDITLQSGGQEFLAQVGDTAVVTTGAGSVRGLDLATGAEKWVWDGSDPASGGDGGYFGSVYVAQAFTDGESVLLLIESDSGGVRGLVVLDAASGAVVWDRPGGEAGAVDPVGGGPVSQGIMGYLVAVDGHLLEITPGGVRGLG</sequence>
<protein>
    <submittedName>
        <fullName evidence="3">PQQ-binding-like beta-propeller repeat protein</fullName>
    </submittedName>
</protein>
<evidence type="ECO:0000313" key="3">
    <source>
        <dbReference type="EMBL" id="MFD2794188.1"/>
    </source>
</evidence>
<dbReference type="SUPFAM" id="SSF50998">
    <property type="entry name" value="Quinoprotein alcohol dehydrogenase-like"/>
    <property type="match status" value="1"/>
</dbReference>
<gene>
    <name evidence="3" type="ORF">ACFS27_11580</name>
</gene>
<feature type="region of interest" description="Disordered" evidence="1">
    <location>
        <begin position="201"/>
        <end position="227"/>
    </location>
</feature>
<organism evidence="3 4">
    <name type="scientific">Promicromonospora vindobonensis</name>
    <dbReference type="NCBI Taxonomy" id="195748"/>
    <lineage>
        <taxon>Bacteria</taxon>
        <taxon>Bacillati</taxon>
        <taxon>Actinomycetota</taxon>
        <taxon>Actinomycetes</taxon>
        <taxon>Micrococcales</taxon>
        <taxon>Promicromonosporaceae</taxon>
        <taxon>Promicromonospora</taxon>
    </lineage>
</organism>
<dbReference type="SMART" id="SM00564">
    <property type="entry name" value="PQQ"/>
    <property type="match status" value="3"/>
</dbReference>